<dbReference type="AlphaFoldDB" id="A0A8S1D9V0"/>
<proteinExistence type="predicted"/>
<accession>A0A8S1D9V0</accession>
<protein>
    <submittedName>
        <fullName evidence="2">Uncharacterized protein</fullName>
    </submittedName>
</protein>
<comment type="caution">
    <text evidence="2">The sequence shown here is derived from an EMBL/GenBank/DDBJ whole genome shotgun (WGS) entry which is preliminary data.</text>
</comment>
<reference evidence="2 3" key="1">
    <citation type="submission" date="2020-04" db="EMBL/GenBank/DDBJ databases">
        <authorList>
            <person name="Alioto T."/>
            <person name="Alioto T."/>
            <person name="Gomez Garrido J."/>
        </authorList>
    </citation>
    <scope>NUCLEOTIDE SEQUENCE [LARGE SCALE GENOMIC DNA]</scope>
</reference>
<gene>
    <name evidence="2" type="ORF">CLODIP_2_CD12368</name>
</gene>
<keyword evidence="3" id="KW-1185">Reference proteome</keyword>
<dbReference type="Proteomes" id="UP000494165">
    <property type="component" value="Unassembled WGS sequence"/>
</dbReference>
<feature type="transmembrane region" description="Helical" evidence="1">
    <location>
        <begin position="72"/>
        <end position="93"/>
    </location>
</feature>
<dbReference type="EMBL" id="CADEPI010000140">
    <property type="protein sequence ID" value="CAB3377139.1"/>
    <property type="molecule type" value="Genomic_DNA"/>
</dbReference>
<organism evidence="2 3">
    <name type="scientific">Cloeon dipterum</name>
    <dbReference type="NCBI Taxonomy" id="197152"/>
    <lineage>
        <taxon>Eukaryota</taxon>
        <taxon>Metazoa</taxon>
        <taxon>Ecdysozoa</taxon>
        <taxon>Arthropoda</taxon>
        <taxon>Hexapoda</taxon>
        <taxon>Insecta</taxon>
        <taxon>Pterygota</taxon>
        <taxon>Palaeoptera</taxon>
        <taxon>Ephemeroptera</taxon>
        <taxon>Pisciforma</taxon>
        <taxon>Baetidae</taxon>
        <taxon>Cloeon</taxon>
    </lineage>
</organism>
<sequence>MGAVGAKSYNFEASSVEKRNVPCTQLPELNHSTPVTLPILTRKKSSTPEEESATTEIKECSILTEKLHQSRLLNIILICVIVMSSLISLWFILGPKKNNLIPQNTNAAMHMSVFFDNNEDIGPAGEQFEEVTYQTRSPSRPLRLLPTSRRKNNRRLLALVTFVRETRETKKAACFWRYELRRP</sequence>
<evidence type="ECO:0000313" key="2">
    <source>
        <dbReference type="EMBL" id="CAB3377139.1"/>
    </source>
</evidence>
<name>A0A8S1D9V0_9INSE</name>
<keyword evidence="1" id="KW-1133">Transmembrane helix</keyword>
<keyword evidence="1" id="KW-0812">Transmembrane</keyword>
<evidence type="ECO:0000313" key="3">
    <source>
        <dbReference type="Proteomes" id="UP000494165"/>
    </source>
</evidence>
<keyword evidence="1" id="KW-0472">Membrane</keyword>
<evidence type="ECO:0000256" key="1">
    <source>
        <dbReference type="SAM" id="Phobius"/>
    </source>
</evidence>